<comment type="similarity">
    <text evidence="1">Belongs to the AB hydrolase superfamily. Lipase family. Class 3 subfamily.</text>
</comment>
<dbReference type="InterPro" id="IPR002921">
    <property type="entry name" value="Fungal_lipase-type"/>
</dbReference>
<dbReference type="EMBL" id="JAVDPF010000006">
    <property type="protein sequence ID" value="KAL1882476.1"/>
    <property type="molecule type" value="Genomic_DNA"/>
</dbReference>
<dbReference type="PANTHER" id="PTHR45856">
    <property type="entry name" value="ALPHA/BETA-HYDROLASES SUPERFAMILY PROTEIN"/>
    <property type="match status" value="1"/>
</dbReference>
<evidence type="ECO:0000256" key="1">
    <source>
        <dbReference type="ARBA" id="ARBA00043996"/>
    </source>
</evidence>
<evidence type="ECO:0000313" key="6">
    <source>
        <dbReference type="Proteomes" id="UP001583193"/>
    </source>
</evidence>
<evidence type="ECO:0000313" key="5">
    <source>
        <dbReference type="EMBL" id="KAL1882476.1"/>
    </source>
</evidence>
<dbReference type="Gene3D" id="3.40.50.1820">
    <property type="entry name" value="alpha/beta hydrolase"/>
    <property type="match status" value="1"/>
</dbReference>
<accession>A0ABR3Y3J3</accession>
<name>A0ABR3Y3J3_9EURO</name>
<comment type="catalytic activity">
    <reaction evidence="2">
        <text>a diacylglycerol + H2O = a monoacylglycerol + a fatty acid + H(+)</text>
        <dbReference type="Rhea" id="RHEA:32731"/>
        <dbReference type="ChEBI" id="CHEBI:15377"/>
        <dbReference type="ChEBI" id="CHEBI:15378"/>
        <dbReference type="ChEBI" id="CHEBI:17408"/>
        <dbReference type="ChEBI" id="CHEBI:18035"/>
        <dbReference type="ChEBI" id="CHEBI:28868"/>
    </reaction>
</comment>
<dbReference type="Proteomes" id="UP001583193">
    <property type="component" value="Unassembled WGS sequence"/>
</dbReference>
<dbReference type="Pfam" id="PF01764">
    <property type="entry name" value="Lipase_3"/>
    <property type="match status" value="1"/>
</dbReference>
<organism evidence="5 6">
    <name type="scientific">Paecilomyces lecythidis</name>
    <dbReference type="NCBI Taxonomy" id="3004212"/>
    <lineage>
        <taxon>Eukaryota</taxon>
        <taxon>Fungi</taxon>
        <taxon>Dikarya</taxon>
        <taxon>Ascomycota</taxon>
        <taxon>Pezizomycotina</taxon>
        <taxon>Eurotiomycetes</taxon>
        <taxon>Eurotiomycetidae</taxon>
        <taxon>Eurotiales</taxon>
        <taxon>Thermoascaceae</taxon>
        <taxon>Paecilomyces</taxon>
    </lineage>
</organism>
<evidence type="ECO:0000259" key="4">
    <source>
        <dbReference type="Pfam" id="PF01764"/>
    </source>
</evidence>
<dbReference type="SUPFAM" id="SSF53474">
    <property type="entry name" value="alpha/beta-Hydrolases"/>
    <property type="match status" value="1"/>
</dbReference>
<dbReference type="InterPro" id="IPR029058">
    <property type="entry name" value="AB_hydrolase_fold"/>
</dbReference>
<keyword evidence="6" id="KW-1185">Reference proteome</keyword>
<comment type="caution">
    <text evidence="5">The sequence shown here is derived from an EMBL/GenBank/DDBJ whole genome shotgun (WGS) entry which is preliminary data.</text>
</comment>
<reference evidence="5 6" key="1">
    <citation type="journal article" date="2024" name="IMA Fungus">
        <title>IMA Genome - F19 : A genome assembly and annotation guide to empower mycologists, including annotated draft genome sequences of Ceratocystis pirilliformis, Diaporthe australafricana, Fusarium ophioides, Paecilomyces lecythidis, and Sporothrix stenoceras.</title>
        <authorList>
            <person name="Aylward J."/>
            <person name="Wilson A.M."/>
            <person name="Visagie C.M."/>
            <person name="Spraker J."/>
            <person name="Barnes I."/>
            <person name="Buitendag C."/>
            <person name="Ceriani C."/>
            <person name="Del Mar Angel L."/>
            <person name="du Plessis D."/>
            <person name="Fuchs T."/>
            <person name="Gasser K."/>
            <person name="Kramer D."/>
            <person name="Li W."/>
            <person name="Munsamy K."/>
            <person name="Piso A."/>
            <person name="Price J.L."/>
            <person name="Sonnekus B."/>
            <person name="Thomas C."/>
            <person name="van der Nest A."/>
            <person name="van Dijk A."/>
            <person name="van Heerden A."/>
            <person name="van Vuuren N."/>
            <person name="Yilmaz N."/>
            <person name="Duong T.A."/>
            <person name="van der Merwe N.A."/>
            <person name="Wingfield M.J."/>
            <person name="Wingfield B.D."/>
        </authorList>
    </citation>
    <scope>NUCLEOTIDE SEQUENCE [LARGE SCALE GENOMIC DNA]</scope>
    <source>
        <strain evidence="5 6">CMW 18167</strain>
    </source>
</reference>
<sequence length="278" mass="29474">MDPGDFAELQRAAQLSSAAYSGCQNQAFDVTITNQLDDSETGTQGFVGYSTSKSRISVVMRGSTSVTDFVNDLDVDPTTPTLSGVSFPSGVQVMKGVYNPWSSVHDTVISAVKDLVQQYPNYTVESTGHSLGGALTYLSYIALAQNFPDKEITSNALAAFPIGNQAFADFGSSIKGTLRRGNNLNDGVPNMYVGWPFDMVHYGTVSAAHPPGIIVETSPLNKRSLPQEIYSSGTAYTTVLCLGERDQACSAGDGEWGPTLPGHIDSFGITMLLAGCGQ</sequence>
<feature type="domain" description="Fungal lipase-type" evidence="4">
    <location>
        <begin position="58"/>
        <end position="191"/>
    </location>
</feature>
<comment type="catalytic activity">
    <reaction evidence="3">
        <text>a monoacylglycerol + H2O = glycerol + a fatty acid + H(+)</text>
        <dbReference type="Rhea" id="RHEA:15245"/>
        <dbReference type="ChEBI" id="CHEBI:15377"/>
        <dbReference type="ChEBI" id="CHEBI:15378"/>
        <dbReference type="ChEBI" id="CHEBI:17408"/>
        <dbReference type="ChEBI" id="CHEBI:17754"/>
        <dbReference type="ChEBI" id="CHEBI:28868"/>
    </reaction>
</comment>
<dbReference type="InterPro" id="IPR051218">
    <property type="entry name" value="Sec_MonoDiacylglyc_Lipase"/>
</dbReference>
<protein>
    <recommendedName>
        <fullName evidence="4">Fungal lipase-type domain-containing protein</fullName>
    </recommendedName>
</protein>
<evidence type="ECO:0000256" key="3">
    <source>
        <dbReference type="ARBA" id="ARBA00048461"/>
    </source>
</evidence>
<proteinExistence type="inferred from homology"/>
<dbReference type="PANTHER" id="PTHR45856:SF11">
    <property type="entry name" value="FUNGAL LIPASE-LIKE DOMAIN-CONTAINING PROTEIN"/>
    <property type="match status" value="1"/>
</dbReference>
<gene>
    <name evidence="5" type="ORF">Plec18167_002892</name>
</gene>
<dbReference type="CDD" id="cd00519">
    <property type="entry name" value="Lipase_3"/>
    <property type="match status" value="1"/>
</dbReference>
<evidence type="ECO:0000256" key="2">
    <source>
        <dbReference type="ARBA" id="ARBA00047591"/>
    </source>
</evidence>